<proteinExistence type="predicted"/>
<feature type="compositionally biased region" description="Basic and acidic residues" evidence="1">
    <location>
        <begin position="7"/>
        <end position="16"/>
    </location>
</feature>
<dbReference type="AlphaFoldDB" id="A0A382CTS9"/>
<gene>
    <name evidence="2" type="ORF">METZ01_LOCUS181815</name>
</gene>
<accession>A0A382CTS9</accession>
<organism evidence="2">
    <name type="scientific">marine metagenome</name>
    <dbReference type="NCBI Taxonomy" id="408172"/>
    <lineage>
        <taxon>unclassified sequences</taxon>
        <taxon>metagenomes</taxon>
        <taxon>ecological metagenomes</taxon>
    </lineage>
</organism>
<feature type="region of interest" description="Disordered" evidence="1">
    <location>
        <begin position="1"/>
        <end position="24"/>
    </location>
</feature>
<dbReference type="EMBL" id="UINC01035867">
    <property type="protein sequence ID" value="SVB28961.1"/>
    <property type="molecule type" value="Genomic_DNA"/>
</dbReference>
<evidence type="ECO:0000256" key="1">
    <source>
        <dbReference type="SAM" id="MobiDB-lite"/>
    </source>
</evidence>
<reference evidence="2" key="1">
    <citation type="submission" date="2018-05" db="EMBL/GenBank/DDBJ databases">
        <authorList>
            <person name="Lanie J.A."/>
            <person name="Ng W.-L."/>
            <person name="Kazmierczak K.M."/>
            <person name="Andrzejewski T.M."/>
            <person name="Davidsen T.M."/>
            <person name="Wayne K.J."/>
            <person name="Tettelin H."/>
            <person name="Glass J.I."/>
            <person name="Rusch D."/>
            <person name="Podicherti R."/>
            <person name="Tsui H.-C.T."/>
            <person name="Winkler M.E."/>
        </authorList>
    </citation>
    <scope>NUCLEOTIDE SEQUENCE</scope>
</reference>
<feature type="non-terminal residue" evidence="2">
    <location>
        <position position="1"/>
    </location>
</feature>
<evidence type="ECO:0000313" key="2">
    <source>
        <dbReference type="EMBL" id="SVB28961.1"/>
    </source>
</evidence>
<name>A0A382CTS9_9ZZZZ</name>
<protein>
    <submittedName>
        <fullName evidence="2">Uncharacterized protein</fullName>
    </submittedName>
</protein>
<sequence length="37" mass="3956">PAGRAEAPPHHSREAAKLTGTGTLHKPFSNTAAVYWK</sequence>